<dbReference type="AlphaFoldDB" id="A0A6M5YAW4"/>
<dbReference type="GO" id="GO:0015031">
    <property type="term" value="P:protein transport"/>
    <property type="evidence" value="ECO:0007669"/>
    <property type="project" value="UniProtKB-KW"/>
</dbReference>
<evidence type="ECO:0000256" key="7">
    <source>
        <dbReference type="ARBA" id="ARBA00022927"/>
    </source>
</evidence>
<proteinExistence type="inferred from homology"/>
<keyword evidence="9" id="KW-0472">Membrane</keyword>
<dbReference type="InterPro" id="IPR051045">
    <property type="entry name" value="TonB-dependent_transducer"/>
</dbReference>
<evidence type="ECO:0000256" key="9">
    <source>
        <dbReference type="ARBA" id="ARBA00023136"/>
    </source>
</evidence>
<comment type="similarity">
    <text evidence="2">Belongs to the TonB family.</text>
</comment>
<evidence type="ECO:0000313" key="11">
    <source>
        <dbReference type="EMBL" id="QJW91307.1"/>
    </source>
</evidence>
<dbReference type="GO" id="GO:0031992">
    <property type="term" value="F:energy transducer activity"/>
    <property type="evidence" value="ECO:0007669"/>
    <property type="project" value="TreeGrafter"/>
</dbReference>
<dbReference type="PANTHER" id="PTHR33446">
    <property type="entry name" value="PROTEIN TONB-RELATED"/>
    <property type="match status" value="1"/>
</dbReference>
<keyword evidence="8" id="KW-1133">Transmembrane helix</keyword>
<keyword evidence="6" id="KW-0812">Transmembrane</keyword>
<accession>A0A6M5YAW4</accession>
<dbReference type="SUPFAM" id="SSF74653">
    <property type="entry name" value="TolA/TonB C-terminal domain"/>
    <property type="match status" value="1"/>
</dbReference>
<dbReference type="PANTHER" id="PTHR33446:SF2">
    <property type="entry name" value="PROTEIN TONB"/>
    <property type="match status" value="1"/>
</dbReference>
<evidence type="ECO:0000256" key="6">
    <source>
        <dbReference type="ARBA" id="ARBA00022692"/>
    </source>
</evidence>
<dbReference type="PROSITE" id="PS52015">
    <property type="entry name" value="TONB_CTD"/>
    <property type="match status" value="1"/>
</dbReference>
<dbReference type="EMBL" id="CP053435">
    <property type="protein sequence ID" value="QJW91307.1"/>
    <property type="molecule type" value="Genomic_DNA"/>
</dbReference>
<evidence type="ECO:0000256" key="8">
    <source>
        <dbReference type="ARBA" id="ARBA00022989"/>
    </source>
</evidence>
<dbReference type="Gene3D" id="3.30.1150.10">
    <property type="match status" value="1"/>
</dbReference>
<keyword evidence="4" id="KW-1003">Cell membrane</keyword>
<evidence type="ECO:0000256" key="3">
    <source>
        <dbReference type="ARBA" id="ARBA00022448"/>
    </source>
</evidence>
<sequence length="162" mass="17921">MLTFSFAKDLYAGIRLRLLITCFGLIAGLLLASVLAVAQPRIHNLRYDLPEEVLTVVEKAPEFPGGMKALGAYLKQTIQYPAEARKAGFIGRVFVGFIVEVDGRLTDIQLLKGVGFGCDEEALRVVRAMPAWKPGSQSGRFVRVRCNLPVHFGRDYLRPKGD</sequence>
<evidence type="ECO:0000256" key="1">
    <source>
        <dbReference type="ARBA" id="ARBA00004383"/>
    </source>
</evidence>
<evidence type="ECO:0000259" key="10">
    <source>
        <dbReference type="PROSITE" id="PS52015"/>
    </source>
</evidence>
<dbReference type="GO" id="GO:0098797">
    <property type="term" value="C:plasma membrane protein complex"/>
    <property type="evidence" value="ECO:0007669"/>
    <property type="project" value="TreeGrafter"/>
</dbReference>
<dbReference type="NCBIfam" id="TIGR01352">
    <property type="entry name" value="tonB_Cterm"/>
    <property type="match status" value="1"/>
</dbReference>
<dbReference type="GO" id="GO:0055085">
    <property type="term" value="P:transmembrane transport"/>
    <property type="evidence" value="ECO:0007669"/>
    <property type="project" value="InterPro"/>
</dbReference>
<dbReference type="InterPro" id="IPR006260">
    <property type="entry name" value="TonB/TolA_C"/>
</dbReference>
<dbReference type="Pfam" id="PF03544">
    <property type="entry name" value="TonB_C"/>
    <property type="match status" value="1"/>
</dbReference>
<name>A0A6M5YAW4_9BACT</name>
<feature type="domain" description="TonB C-terminal" evidence="10">
    <location>
        <begin position="65"/>
        <end position="161"/>
    </location>
</feature>
<keyword evidence="5" id="KW-0997">Cell inner membrane</keyword>
<reference evidence="11 12" key="1">
    <citation type="submission" date="2020-05" db="EMBL/GenBank/DDBJ databases">
        <title>Genome sequencing of Spirosoma sp. TS118.</title>
        <authorList>
            <person name="Lee J.-H."/>
            <person name="Jeong S."/>
            <person name="Zhao L."/>
            <person name="Jung J.-H."/>
            <person name="Kim M.-K."/>
            <person name="Lim S."/>
        </authorList>
    </citation>
    <scope>NUCLEOTIDE SEQUENCE [LARGE SCALE GENOMIC DNA]</scope>
    <source>
        <strain evidence="11 12">TS118</strain>
    </source>
</reference>
<evidence type="ECO:0000256" key="5">
    <source>
        <dbReference type="ARBA" id="ARBA00022519"/>
    </source>
</evidence>
<evidence type="ECO:0000313" key="12">
    <source>
        <dbReference type="Proteomes" id="UP000502756"/>
    </source>
</evidence>
<dbReference type="Proteomes" id="UP000502756">
    <property type="component" value="Chromosome"/>
</dbReference>
<keyword evidence="3" id="KW-0813">Transport</keyword>
<protein>
    <submittedName>
        <fullName evidence="11">Energy transducer TonB</fullName>
    </submittedName>
</protein>
<gene>
    <name evidence="11" type="ORF">HNV11_18955</name>
</gene>
<evidence type="ECO:0000256" key="2">
    <source>
        <dbReference type="ARBA" id="ARBA00006555"/>
    </source>
</evidence>
<keyword evidence="7" id="KW-0653">Protein transport</keyword>
<keyword evidence="12" id="KW-1185">Reference proteome</keyword>
<evidence type="ECO:0000256" key="4">
    <source>
        <dbReference type="ARBA" id="ARBA00022475"/>
    </source>
</evidence>
<dbReference type="RefSeq" id="WP_171741155.1">
    <property type="nucleotide sequence ID" value="NZ_CP053435.1"/>
</dbReference>
<comment type="subcellular location">
    <subcellularLocation>
        <location evidence="1">Cell inner membrane</location>
        <topology evidence="1">Single-pass membrane protein</topology>
        <orientation evidence="1">Periplasmic side</orientation>
    </subcellularLocation>
</comment>
<dbReference type="KEGG" id="stae:HNV11_18955"/>
<dbReference type="InterPro" id="IPR037682">
    <property type="entry name" value="TonB_C"/>
</dbReference>
<organism evidence="11 12">
    <name type="scientific">Spirosoma taeanense</name>
    <dbReference type="NCBI Taxonomy" id="2735870"/>
    <lineage>
        <taxon>Bacteria</taxon>
        <taxon>Pseudomonadati</taxon>
        <taxon>Bacteroidota</taxon>
        <taxon>Cytophagia</taxon>
        <taxon>Cytophagales</taxon>
        <taxon>Cytophagaceae</taxon>
        <taxon>Spirosoma</taxon>
    </lineage>
</organism>